<protein>
    <submittedName>
        <fullName evidence="3">Glycosyltransferase family 4 protein</fullName>
        <ecNumber evidence="3">2.4.-.-</ecNumber>
    </submittedName>
</protein>
<dbReference type="SUPFAM" id="SSF53756">
    <property type="entry name" value="UDP-Glycosyltransferase/glycogen phosphorylase"/>
    <property type="match status" value="1"/>
</dbReference>
<accession>A0AAU8FQW3</accession>
<organism evidence="3">
    <name type="scientific">Dyadobacter sp. 676</name>
    <dbReference type="NCBI Taxonomy" id="3088362"/>
    <lineage>
        <taxon>Bacteria</taxon>
        <taxon>Pseudomonadati</taxon>
        <taxon>Bacteroidota</taxon>
        <taxon>Cytophagia</taxon>
        <taxon>Cytophagales</taxon>
        <taxon>Spirosomataceae</taxon>
        <taxon>Dyadobacter</taxon>
    </lineage>
</organism>
<dbReference type="RefSeq" id="WP_353721893.1">
    <property type="nucleotide sequence ID" value="NZ_CP159289.1"/>
</dbReference>
<dbReference type="Pfam" id="PF13439">
    <property type="entry name" value="Glyco_transf_4"/>
    <property type="match status" value="1"/>
</dbReference>
<keyword evidence="3" id="KW-0808">Transferase</keyword>
<sequence length="358" mass="40507">MPNIVFFIYNIAAVGGTERVASVIINELARKGYNVHVLGLYGDPEKVFFPYEPTVRVTSLHIDNLKGVRKILYSQHRIRQFVNSNHIDTFVTVESIMATYSVPSLALTGIRHVVWEHFNFKVSLGIAARSLARQLALCFADHIVTLTARDRQFWNEGAWRRRAELVHIPNPMFLEERTPSENPSKTVISVGRLTFQKGFDLLIDTWARVPAILRQEWKLLIIGDGEDKPLIEKKVAELGIGQSVELVGATKEVFKYFENASIYCLSSRFEGLPMVLLEALAFHLPIVAFDCDTGPGELVENGKNGILVEAGNVPALARSLASLMQDDELRERMRHYQSQRLGTLELEGIMDQWYNILK</sequence>
<evidence type="ECO:0000259" key="1">
    <source>
        <dbReference type="Pfam" id="PF00534"/>
    </source>
</evidence>
<dbReference type="PANTHER" id="PTHR12526:SF630">
    <property type="entry name" value="GLYCOSYLTRANSFERASE"/>
    <property type="match status" value="1"/>
</dbReference>
<gene>
    <name evidence="3" type="ORF">ABV298_09480</name>
</gene>
<feature type="domain" description="Glycosyltransferase subfamily 4-like N-terminal" evidence="2">
    <location>
        <begin position="14"/>
        <end position="171"/>
    </location>
</feature>
<proteinExistence type="predicted"/>
<dbReference type="GO" id="GO:0016757">
    <property type="term" value="F:glycosyltransferase activity"/>
    <property type="evidence" value="ECO:0007669"/>
    <property type="project" value="UniProtKB-KW"/>
</dbReference>
<evidence type="ECO:0000313" key="3">
    <source>
        <dbReference type="EMBL" id="XCH26603.1"/>
    </source>
</evidence>
<dbReference type="PANTHER" id="PTHR12526">
    <property type="entry name" value="GLYCOSYLTRANSFERASE"/>
    <property type="match status" value="1"/>
</dbReference>
<dbReference type="AlphaFoldDB" id="A0AAU8FQW3"/>
<keyword evidence="3" id="KW-0328">Glycosyltransferase</keyword>
<reference evidence="3" key="1">
    <citation type="submission" date="2024-06" db="EMBL/GenBank/DDBJ databases">
        <title>Sequencing and assembly of the genome of Dyadobacter sp. strain 676, a symbiont of Cyamopsis tetragonoloba.</title>
        <authorList>
            <person name="Guro P."/>
            <person name="Sazanova A."/>
            <person name="Kuznetsova I."/>
            <person name="Belimov A."/>
            <person name="Safronova V."/>
        </authorList>
    </citation>
    <scope>NUCLEOTIDE SEQUENCE</scope>
    <source>
        <strain evidence="3">676</strain>
    </source>
</reference>
<dbReference type="Pfam" id="PF00534">
    <property type="entry name" value="Glycos_transf_1"/>
    <property type="match status" value="1"/>
</dbReference>
<evidence type="ECO:0000259" key="2">
    <source>
        <dbReference type="Pfam" id="PF13439"/>
    </source>
</evidence>
<dbReference type="EC" id="2.4.-.-" evidence="3"/>
<name>A0AAU8FQW3_9BACT</name>
<dbReference type="InterPro" id="IPR001296">
    <property type="entry name" value="Glyco_trans_1"/>
</dbReference>
<dbReference type="InterPro" id="IPR028098">
    <property type="entry name" value="Glyco_trans_4-like_N"/>
</dbReference>
<dbReference type="CDD" id="cd03820">
    <property type="entry name" value="GT4_AmsD-like"/>
    <property type="match status" value="1"/>
</dbReference>
<feature type="domain" description="Glycosyl transferase family 1" evidence="1">
    <location>
        <begin position="178"/>
        <end position="337"/>
    </location>
</feature>
<dbReference type="EMBL" id="CP159289">
    <property type="protein sequence ID" value="XCH26603.1"/>
    <property type="molecule type" value="Genomic_DNA"/>
</dbReference>
<dbReference type="Gene3D" id="3.40.50.2000">
    <property type="entry name" value="Glycogen Phosphorylase B"/>
    <property type="match status" value="2"/>
</dbReference>